<dbReference type="GO" id="GO:0016746">
    <property type="term" value="F:acyltransferase activity"/>
    <property type="evidence" value="ECO:0007669"/>
    <property type="project" value="UniProtKB-KW"/>
</dbReference>
<evidence type="ECO:0000256" key="4">
    <source>
        <dbReference type="ARBA" id="ARBA00023251"/>
    </source>
</evidence>
<evidence type="ECO:0000256" key="2">
    <source>
        <dbReference type="ARBA" id="ARBA00022679"/>
    </source>
</evidence>
<dbReference type="InterPro" id="IPR001451">
    <property type="entry name" value="Hexapep"/>
</dbReference>
<sequence>MLVAPDKTKLYPNENIRTVCYIKNLPRKLNVEIGDYTYYSDNKNSPENFYERIQHHYEFLEDKLIIGKFCAIAEGVTFIMNGANHRMDGVTTYPFNIFGGGWEKVAPAVEQLPFKGDTVIGNDVWIGQNVTIMPGVKVGDGAIIAANTTITKNVEPYAIVGGNPAGLIKKRFSDEMIELLLKLQWWNWDEQEIFDKLEILVSTNDIVTIRKLLENEK</sequence>
<dbReference type="InterPro" id="IPR050179">
    <property type="entry name" value="Trans_hexapeptide_repeat"/>
</dbReference>
<dbReference type="NCBIfam" id="NF000311">
    <property type="entry name" value="Vat_ABCDEFH"/>
    <property type="match status" value="1"/>
</dbReference>
<comment type="similarity">
    <text evidence="1">Belongs to the transferase hexapeptide repeat family.</text>
</comment>
<evidence type="ECO:0000256" key="1">
    <source>
        <dbReference type="ARBA" id="ARBA00007274"/>
    </source>
</evidence>
<evidence type="ECO:0000313" key="7">
    <source>
        <dbReference type="Proteomes" id="UP000320776"/>
    </source>
</evidence>
<dbReference type="EC" id="2.3.1.-" evidence="6"/>
<dbReference type="GO" id="GO:0046677">
    <property type="term" value="P:response to antibiotic"/>
    <property type="evidence" value="ECO:0007669"/>
    <property type="project" value="UniProtKB-KW"/>
</dbReference>
<evidence type="ECO:0000256" key="5">
    <source>
        <dbReference type="ARBA" id="ARBA00023315"/>
    </source>
</evidence>
<accession>A0A517DVB4</accession>
<dbReference type="InterPro" id="IPR018357">
    <property type="entry name" value="Hexapep_transf_CS"/>
</dbReference>
<name>A0A517DVB4_9FIRM</name>
<dbReference type="FunFam" id="2.160.10.10:FF:000037">
    <property type="entry name" value="Streptogramin A acetyltransferase"/>
    <property type="match status" value="1"/>
</dbReference>
<dbReference type="CDD" id="cd03349">
    <property type="entry name" value="LbH_XAT"/>
    <property type="match status" value="1"/>
</dbReference>
<dbReference type="KEGG" id="sted:SPTER_26820"/>
<dbReference type="EMBL" id="CP036259">
    <property type="protein sequence ID" value="QDR81304.1"/>
    <property type="molecule type" value="Genomic_DNA"/>
</dbReference>
<dbReference type="Proteomes" id="UP000320776">
    <property type="component" value="Chromosome"/>
</dbReference>
<proteinExistence type="inferred from homology"/>
<keyword evidence="3" id="KW-0677">Repeat</keyword>
<protein>
    <submittedName>
        <fullName evidence="6">Streptogramin A acetyltransferase</fullName>
        <ecNumber evidence="6">2.3.1.-</ecNumber>
    </submittedName>
</protein>
<dbReference type="OrthoDB" id="9801697at2"/>
<dbReference type="PANTHER" id="PTHR43300">
    <property type="entry name" value="ACETYLTRANSFERASE"/>
    <property type="match status" value="1"/>
</dbReference>
<organism evidence="6 7">
    <name type="scientific">Sporomusa termitida</name>
    <dbReference type="NCBI Taxonomy" id="2377"/>
    <lineage>
        <taxon>Bacteria</taxon>
        <taxon>Bacillati</taxon>
        <taxon>Bacillota</taxon>
        <taxon>Negativicutes</taxon>
        <taxon>Selenomonadales</taxon>
        <taxon>Sporomusaceae</taxon>
        <taxon>Sporomusa</taxon>
    </lineage>
</organism>
<evidence type="ECO:0000313" key="6">
    <source>
        <dbReference type="EMBL" id="QDR81304.1"/>
    </source>
</evidence>
<dbReference type="SUPFAM" id="SSF51161">
    <property type="entry name" value="Trimeric LpxA-like enzymes"/>
    <property type="match status" value="1"/>
</dbReference>
<dbReference type="RefSeq" id="WP_144350806.1">
    <property type="nucleotide sequence ID" value="NZ_CP036259.1"/>
</dbReference>
<keyword evidence="5 6" id="KW-0012">Acyltransferase</keyword>
<dbReference type="PROSITE" id="PS00101">
    <property type="entry name" value="HEXAPEP_TRANSFERASES"/>
    <property type="match status" value="1"/>
</dbReference>
<dbReference type="InterPro" id="IPR011004">
    <property type="entry name" value="Trimer_LpxA-like_sf"/>
</dbReference>
<keyword evidence="4" id="KW-0046">Antibiotic resistance</keyword>
<keyword evidence="2 6" id="KW-0808">Transferase</keyword>
<reference evidence="6 7" key="1">
    <citation type="submission" date="2019-02" db="EMBL/GenBank/DDBJ databases">
        <title>Closed genome of Sporomusa termitida DSM 4440.</title>
        <authorList>
            <person name="Poehlein A."/>
            <person name="Daniel R."/>
        </authorList>
    </citation>
    <scope>NUCLEOTIDE SEQUENCE [LARGE SCALE GENOMIC DNA]</scope>
    <source>
        <strain evidence="6 7">DSM 4440</strain>
    </source>
</reference>
<dbReference type="Pfam" id="PF00132">
    <property type="entry name" value="Hexapep"/>
    <property type="match status" value="1"/>
</dbReference>
<evidence type="ECO:0000256" key="3">
    <source>
        <dbReference type="ARBA" id="ARBA00022737"/>
    </source>
</evidence>
<dbReference type="AlphaFoldDB" id="A0A517DVB4"/>
<dbReference type="Gene3D" id="2.160.10.10">
    <property type="entry name" value="Hexapeptide repeat proteins"/>
    <property type="match status" value="1"/>
</dbReference>
<gene>
    <name evidence="6" type="primary">vatD</name>
    <name evidence="6" type="ORF">SPTER_26820</name>
</gene>
<dbReference type="PANTHER" id="PTHR43300:SF11">
    <property type="entry name" value="ACETYLTRANSFERASE RV3034C-RELATED"/>
    <property type="match status" value="1"/>
</dbReference>
<keyword evidence="7" id="KW-1185">Reference proteome</keyword>